<evidence type="ECO:0000313" key="1">
    <source>
        <dbReference type="EMBL" id="GGB33139.1"/>
    </source>
</evidence>
<dbReference type="NCBIfam" id="TIGR01549">
    <property type="entry name" value="HAD-SF-IA-v1"/>
    <property type="match status" value="1"/>
</dbReference>
<evidence type="ECO:0000313" key="2">
    <source>
        <dbReference type="Proteomes" id="UP000636793"/>
    </source>
</evidence>
<dbReference type="InterPro" id="IPR006439">
    <property type="entry name" value="HAD-SF_hydro_IA"/>
</dbReference>
<proteinExistence type="predicted"/>
<protein>
    <submittedName>
        <fullName evidence="1">Hydrolase</fullName>
    </submittedName>
</protein>
<reference evidence="1" key="2">
    <citation type="submission" date="2020-09" db="EMBL/GenBank/DDBJ databases">
        <authorList>
            <person name="Sun Q."/>
            <person name="Zhou Y."/>
        </authorList>
    </citation>
    <scope>NUCLEOTIDE SEQUENCE</scope>
    <source>
        <strain evidence="1">CGMCC 1.15085</strain>
    </source>
</reference>
<dbReference type="GO" id="GO:0016787">
    <property type="term" value="F:hydrolase activity"/>
    <property type="evidence" value="ECO:0007669"/>
    <property type="project" value="UniProtKB-KW"/>
</dbReference>
<name>A0A916T6Z0_9MICO</name>
<dbReference type="InterPro" id="IPR036412">
    <property type="entry name" value="HAD-like_sf"/>
</dbReference>
<dbReference type="Gene3D" id="3.40.50.1000">
    <property type="entry name" value="HAD superfamily/HAD-like"/>
    <property type="match status" value="1"/>
</dbReference>
<dbReference type="SFLD" id="SFLDS00003">
    <property type="entry name" value="Haloacid_Dehalogenase"/>
    <property type="match status" value="1"/>
</dbReference>
<dbReference type="PANTHER" id="PTHR43611">
    <property type="entry name" value="ALPHA-D-GLUCOSE 1-PHOSPHATE PHOSPHATASE"/>
    <property type="match status" value="1"/>
</dbReference>
<reference evidence="1" key="1">
    <citation type="journal article" date="2014" name="Int. J. Syst. Evol. Microbiol.">
        <title>Complete genome sequence of Corynebacterium casei LMG S-19264T (=DSM 44701T), isolated from a smear-ripened cheese.</title>
        <authorList>
            <consortium name="US DOE Joint Genome Institute (JGI-PGF)"/>
            <person name="Walter F."/>
            <person name="Albersmeier A."/>
            <person name="Kalinowski J."/>
            <person name="Ruckert C."/>
        </authorList>
    </citation>
    <scope>NUCLEOTIDE SEQUENCE</scope>
    <source>
        <strain evidence="1">CGMCC 1.15085</strain>
    </source>
</reference>
<dbReference type="Proteomes" id="UP000636793">
    <property type="component" value="Unassembled WGS sequence"/>
</dbReference>
<dbReference type="PANTHER" id="PTHR43611:SF3">
    <property type="entry name" value="FLAVIN MONONUCLEOTIDE HYDROLASE 1, CHLOROPLATIC"/>
    <property type="match status" value="1"/>
</dbReference>
<dbReference type="AlphaFoldDB" id="A0A916T6Z0"/>
<accession>A0A916T6Z0</accession>
<organism evidence="1 2">
    <name type="scientific">Flexivirga endophytica</name>
    <dbReference type="NCBI Taxonomy" id="1849103"/>
    <lineage>
        <taxon>Bacteria</taxon>
        <taxon>Bacillati</taxon>
        <taxon>Actinomycetota</taxon>
        <taxon>Actinomycetes</taxon>
        <taxon>Micrococcales</taxon>
        <taxon>Dermacoccaceae</taxon>
        <taxon>Flexivirga</taxon>
    </lineage>
</organism>
<comment type="caution">
    <text evidence="1">The sequence shown here is derived from an EMBL/GenBank/DDBJ whole genome shotgun (WGS) entry which is preliminary data.</text>
</comment>
<dbReference type="SFLD" id="SFLDG01129">
    <property type="entry name" value="C1.5:_HAD__Beta-PGM__Phosphata"/>
    <property type="match status" value="1"/>
</dbReference>
<keyword evidence="2" id="KW-1185">Reference proteome</keyword>
<keyword evidence="1" id="KW-0378">Hydrolase</keyword>
<dbReference type="CDD" id="cd02603">
    <property type="entry name" value="HAD_sEH-N_like"/>
    <property type="match status" value="1"/>
</dbReference>
<dbReference type="NCBIfam" id="TIGR01509">
    <property type="entry name" value="HAD-SF-IA-v3"/>
    <property type="match status" value="1"/>
</dbReference>
<dbReference type="SUPFAM" id="SSF56784">
    <property type="entry name" value="HAD-like"/>
    <property type="match status" value="1"/>
</dbReference>
<dbReference type="EMBL" id="BMHI01000004">
    <property type="protein sequence ID" value="GGB33139.1"/>
    <property type="molecule type" value="Genomic_DNA"/>
</dbReference>
<dbReference type="InterPro" id="IPR023214">
    <property type="entry name" value="HAD_sf"/>
</dbReference>
<gene>
    <name evidence="1" type="ORF">GCM10011492_24650</name>
</gene>
<sequence>MVSQQQSVTPDEPDLNPSPVDAVVFDLGNVLIDWDPQPAIAAGVGEDRARKFLTAGEFDFGAWNHEQDAGRTFAEAEQDAATAYPHLADEIHSYRANFAKSLRGQIDGTVAILKQLHAAEIPLIALTNWSAETFPIAVDRFDFLDLFEDIIVSGEEGVAKPDPEIFEELADRVRHLGSLDDCIFIDDKLANVQAAVEAGMDAIAFTTPDELRADLLVRGLPVEA</sequence>
<dbReference type="Pfam" id="PF00702">
    <property type="entry name" value="Hydrolase"/>
    <property type="match status" value="1"/>
</dbReference>